<dbReference type="Proteomes" id="UP001055712">
    <property type="component" value="Unassembled WGS sequence"/>
</dbReference>
<evidence type="ECO:0000313" key="2">
    <source>
        <dbReference type="EMBL" id="KAI3438875.1"/>
    </source>
</evidence>
<dbReference type="OrthoDB" id="6474464at2759"/>
<evidence type="ECO:0000313" key="3">
    <source>
        <dbReference type="Proteomes" id="UP001055712"/>
    </source>
</evidence>
<dbReference type="GO" id="GO:0003830">
    <property type="term" value="F:beta-1,4-mannosylglycoprotein 4-beta-N-acetylglucosaminyltransferase activity"/>
    <property type="evidence" value="ECO:0007669"/>
    <property type="project" value="InterPro"/>
</dbReference>
<feature type="region of interest" description="Disordered" evidence="1">
    <location>
        <begin position="1"/>
        <end position="22"/>
    </location>
</feature>
<dbReference type="PANTHER" id="PTHR12224">
    <property type="entry name" value="BETA-1,4-MANNOSYL-GLYCOPROTEIN BETA-1,4-N-ACETYLGLUCOSAMINYL-TRANSFERASE"/>
    <property type="match status" value="1"/>
</dbReference>
<reference evidence="2" key="2">
    <citation type="submission" date="2020-11" db="EMBL/GenBank/DDBJ databases">
        <authorList>
            <person name="Cecchin M."/>
            <person name="Marcolungo L."/>
            <person name="Rossato M."/>
            <person name="Girolomoni L."/>
            <person name="Cosentino E."/>
            <person name="Cuine S."/>
            <person name="Li-Beisson Y."/>
            <person name="Delledonne M."/>
            <person name="Ballottari M."/>
        </authorList>
    </citation>
    <scope>NUCLEOTIDE SEQUENCE</scope>
    <source>
        <strain evidence="2">211/11P</strain>
        <tissue evidence="2">Whole cell</tissue>
    </source>
</reference>
<evidence type="ECO:0000256" key="1">
    <source>
        <dbReference type="SAM" id="MobiDB-lite"/>
    </source>
</evidence>
<keyword evidence="3" id="KW-1185">Reference proteome</keyword>
<feature type="compositionally biased region" description="Gly residues" evidence="1">
    <location>
        <begin position="7"/>
        <end position="18"/>
    </location>
</feature>
<dbReference type="Pfam" id="PF04724">
    <property type="entry name" value="Glyco_transf_17"/>
    <property type="match status" value="1"/>
</dbReference>
<protein>
    <submittedName>
        <fullName evidence="2">Uncharacterized protein</fullName>
    </submittedName>
</protein>
<dbReference type="AlphaFoldDB" id="A0A9D4TZV4"/>
<dbReference type="GO" id="GO:0016020">
    <property type="term" value="C:membrane"/>
    <property type="evidence" value="ECO:0007669"/>
    <property type="project" value="InterPro"/>
</dbReference>
<name>A0A9D4TZV4_CHLVU</name>
<organism evidence="2 3">
    <name type="scientific">Chlorella vulgaris</name>
    <name type="common">Green alga</name>
    <dbReference type="NCBI Taxonomy" id="3077"/>
    <lineage>
        <taxon>Eukaryota</taxon>
        <taxon>Viridiplantae</taxon>
        <taxon>Chlorophyta</taxon>
        <taxon>core chlorophytes</taxon>
        <taxon>Trebouxiophyceae</taxon>
        <taxon>Chlorellales</taxon>
        <taxon>Chlorellaceae</taxon>
        <taxon>Chlorella clade</taxon>
        <taxon>Chlorella</taxon>
    </lineage>
</organism>
<sequence>METRICGGNGGGTSGGTALGPRNSSISSDKPYKLINFFSINNELDMLEIHFQEYWDLVDTFVVMESSLTFSNQQKPLHLAPALCTPRFAPYLPKLVHVVLDASLRGPNDDAWAWEAAHRDAMQAVGNLLGLQPTDLLLSGDVDELPYASAVAEGANIVWNSLAADNSTLPVVEWGLTMYYFSLFHQVPEPWEHYAKVYPFAVREVASFSAMRTVKSVPRAGVHATYFFRWESLMLKLRSFSHFDHWEWGAGQTDAELIERARTNLQENRGWLGAELTSVEPAVNPELLPYKPAVHAALIAQSLALHEAQLGPDA</sequence>
<dbReference type="GO" id="GO:0006044">
    <property type="term" value="P:N-acetylglucosamine metabolic process"/>
    <property type="evidence" value="ECO:0007669"/>
    <property type="project" value="TreeGrafter"/>
</dbReference>
<dbReference type="PANTHER" id="PTHR12224:SF0">
    <property type="entry name" value="BETA-1,4-MANNOSYL-GLYCOPROTEIN 4-BETA-N-ACETYLGLUCOSAMINYLTRANSFERASE"/>
    <property type="match status" value="1"/>
</dbReference>
<gene>
    <name evidence="2" type="ORF">D9Q98_001290</name>
</gene>
<proteinExistence type="predicted"/>
<accession>A0A9D4TZV4</accession>
<comment type="caution">
    <text evidence="2">The sequence shown here is derived from an EMBL/GenBank/DDBJ whole genome shotgun (WGS) entry which is preliminary data.</text>
</comment>
<dbReference type="EMBL" id="SIDB01000001">
    <property type="protein sequence ID" value="KAI3438875.1"/>
    <property type="molecule type" value="Genomic_DNA"/>
</dbReference>
<reference evidence="2" key="1">
    <citation type="journal article" date="2019" name="Plant J.">
        <title>Chlorella vulgaris genome assembly and annotation reveals the molecular basis for metabolic acclimation to high light conditions.</title>
        <authorList>
            <person name="Cecchin M."/>
            <person name="Marcolungo L."/>
            <person name="Rossato M."/>
            <person name="Girolomoni L."/>
            <person name="Cosentino E."/>
            <person name="Cuine S."/>
            <person name="Li-Beisson Y."/>
            <person name="Delledonne M."/>
            <person name="Ballottari M."/>
        </authorList>
    </citation>
    <scope>NUCLEOTIDE SEQUENCE</scope>
    <source>
        <strain evidence="2">211/11P</strain>
    </source>
</reference>
<dbReference type="InterPro" id="IPR006813">
    <property type="entry name" value="Glyco_trans_17"/>
</dbReference>